<evidence type="ECO:0000256" key="1">
    <source>
        <dbReference type="ARBA" id="ARBA00006432"/>
    </source>
</evidence>
<comment type="similarity">
    <text evidence="1">Belongs to the ATP-dependent AMP-binding enzyme family.</text>
</comment>
<dbReference type="Pfam" id="PF13193">
    <property type="entry name" value="AMP-binding_C"/>
    <property type="match status" value="1"/>
</dbReference>
<dbReference type="Pfam" id="PF00501">
    <property type="entry name" value="AMP-binding"/>
    <property type="match status" value="1"/>
</dbReference>
<feature type="domain" description="AMP-dependent synthetase/ligase" evidence="2">
    <location>
        <begin position="65"/>
        <end position="444"/>
    </location>
</feature>
<sequence length="637" mass="71127">MSYSKKYIESIQNKEQFWEDQANALSWYTKPKTILGKDKYGYPQWFVDGKLNVSYLCIDKHIEDGHGDQDAIIYDSPVTKTKEHISFYKLHQEVSKLAGGLQALGLSKGDTVIIYMPMIPQALYAMLACARLGVIHSVVFGGFAPHELAIRIDDCKPKAIITASNGIEIERIIPYKPFVDEAIALAENKPEHVIVYDRNLGVEIPSKTYDIDYADLVSKSVSIEPIPVESNHPLYILYTSGTTGKPKGIIRDSGGYATALKFSMKHVYGVDEGDVYWAASDVGWVVGHSYIVYGPLLNRNTTVVFEGKPIKTPDASTFWRVISEHKVKVMFTAPTAIRAIKKEDPNGELIKKYDLASLKYQFLAGERCDVSTLRWTEQHLNVPVIDHWWQTESGWPMLANMVGIERLPVKPGSATLPVCGYDIQILNDNGKKVADDVEGFVAVKLPLPPGCLLNLWENPERFKNGYLNRFPGYYFSGDGGYKDEDGYVFITGRVDDIINVAGHRLSTAEMEEVVASHEAVAECAVFGVHCDLKGQKPLGLVVLKSGNSSNSQTISKEIIKDVRHEIGAVASLKDVLVVKRLPKTRSGKILRKLLRNISDDLEYNVPSTIDDVTIISEIEHVYKQNQIGIHKNIINHE</sequence>
<proteinExistence type="inferred from homology"/>
<dbReference type="RefSeq" id="WP_208154926.1">
    <property type="nucleotide sequence ID" value="NZ_JAGEVF010000010.1"/>
</dbReference>
<protein>
    <submittedName>
        <fullName evidence="5">Acetate--CoA ligase</fullName>
        <ecNumber evidence="5">6.2.1.1</ecNumber>
    </submittedName>
</protein>
<dbReference type="PANTHER" id="PTHR43347:SF3">
    <property type="entry name" value="ACYL-COA SYNTHETASE SHORT-CHAIN FAMILY MEMBER 3, MITOCHONDRIAL"/>
    <property type="match status" value="1"/>
</dbReference>
<dbReference type="InterPro" id="IPR045851">
    <property type="entry name" value="AMP-bd_C_sf"/>
</dbReference>
<dbReference type="Gene3D" id="3.30.300.30">
    <property type="match status" value="1"/>
</dbReference>
<reference evidence="5 6" key="1">
    <citation type="submission" date="2021-03" db="EMBL/GenBank/DDBJ databases">
        <title>Winogradskyella sp. nov., isolated from costal sediment.</title>
        <authorList>
            <person name="Gao C."/>
        </authorList>
    </citation>
    <scope>NUCLEOTIDE SEQUENCE [LARGE SCALE GENOMIC DNA]</scope>
    <source>
        <strain evidence="5 6">DF17</strain>
    </source>
</reference>
<dbReference type="Pfam" id="PF16177">
    <property type="entry name" value="ACAS_N"/>
    <property type="match status" value="1"/>
</dbReference>
<dbReference type="Proteomes" id="UP000676776">
    <property type="component" value="Unassembled WGS sequence"/>
</dbReference>
<evidence type="ECO:0000313" key="6">
    <source>
        <dbReference type="Proteomes" id="UP000676776"/>
    </source>
</evidence>
<dbReference type="InterPro" id="IPR025110">
    <property type="entry name" value="AMP-bd_C"/>
</dbReference>
<dbReference type="InterPro" id="IPR032387">
    <property type="entry name" value="ACAS_N"/>
</dbReference>
<name>A0ABS3T497_9FLAO</name>
<keyword evidence="6" id="KW-1185">Reference proteome</keyword>
<feature type="domain" description="Acetyl-coenzyme A synthetase N-terminal" evidence="4">
    <location>
        <begin position="3"/>
        <end position="57"/>
    </location>
</feature>
<dbReference type="Gene3D" id="3.40.50.12780">
    <property type="entry name" value="N-terminal domain of ligase-like"/>
    <property type="match status" value="1"/>
</dbReference>
<evidence type="ECO:0000313" key="5">
    <source>
        <dbReference type="EMBL" id="MBO3117572.1"/>
    </source>
</evidence>
<gene>
    <name evidence="5" type="ORF">J4050_12495</name>
</gene>
<dbReference type="NCBIfam" id="NF001208">
    <property type="entry name" value="PRK00174.1"/>
    <property type="match status" value="1"/>
</dbReference>
<dbReference type="InterPro" id="IPR000873">
    <property type="entry name" value="AMP-dep_synth/lig_dom"/>
</dbReference>
<dbReference type="SUPFAM" id="SSF56801">
    <property type="entry name" value="Acetyl-CoA synthetase-like"/>
    <property type="match status" value="1"/>
</dbReference>
<comment type="caution">
    <text evidence="5">The sequence shown here is derived from an EMBL/GenBank/DDBJ whole genome shotgun (WGS) entry which is preliminary data.</text>
</comment>
<dbReference type="PROSITE" id="PS00455">
    <property type="entry name" value="AMP_BINDING"/>
    <property type="match status" value="1"/>
</dbReference>
<dbReference type="InterPro" id="IPR042099">
    <property type="entry name" value="ANL_N_sf"/>
</dbReference>
<dbReference type="PANTHER" id="PTHR43347">
    <property type="entry name" value="ACYL-COA SYNTHETASE"/>
    <property type="match status" value="1"/>
</dbReference>
<organism evidence="5 6">
    <name type="scientific">Winogradskyella pelagia</name>
    <dbReference type="NCBI Taxonomy" id="2819984"/>
    <lineage>
        <taxon>Bacteria</taxon>
        <taxon>Pseudomonadati</taxon>
        <taxon>Bacteroidota</taxon>
        <taxon>Flavobacteriia</taxon>
        <taxon>Flavobacteriales</taxon>
        <taxon>Flavobacteriaceae</taxon>
        <taxon>Winogradskyella</taxon>
    </lineage>
</organism>
<dbReference type="EC" id="6.2.1.1" evidence="5"/>
<dbReference type="InterPro" id="IPR020845">
    <property type="entry name" value="AMP-binding_CS"/>
</dbReference>
<feature type="domain" description="AMP-binding enzyme C-terminal" evidence="3">
    <location>
        <begin position="509"/>
        <end position="588"/>
    </location>
</feature>
<keyword evidence="5" id="KW-0436">Ligase</keyword>
<dbReference type="GO" id="GO:0003987">
    <property type="term" value="F:acetate-CoA ligase activity"/>
    <property type="evidence" value="ECO:0007669"/>
    <property type="project" value="UniProtKB-EC"/>
</dbReference>
<evidence type="ECO:0000259" key="3">
    <source>
        <dbReference type="Pfam" id="PF13193"/>
    </source>
</evidence>
<dbReference type="EMBL" id="JAGEVF010000010">
    <property type="protein sequence ID" value="MBO3117572.1"/>
    <property type="molecule type" value="Genomic_DNA"/>
</dbReference>
<evidence type="ECO:0000259" key="2">
    <source>
        <dbReference type="Pfam" id="PF00501"/>
    </source>
</evidence>
<accession>A0ABS3T497</accession>
<evidence type="ECO:0000259" key="4">
    <source>
        <dbReference type="Pfam" id="PF16177"/>
    </source>
</evidence>